<dbReference type="Pfam" id="PF03401">
    <property type="entry name" value="TctC"/>
    <property type="match status" value="1"/>
</dbReference>
<keyword evidence="2" id="KW-0732">Signal</keyword>
<dbReference type="AlphaFoldDB" id="A0A480AH32"/>
<name>A0A480AH32_9BURK</name>
<evidence type="ECO:0000313" key="4">
    <source>
        <dbReference type="Proteomes" id="UP000301751"/>
    </source>
</evidence>
<comment type="caution">
    <text evidence="3">The sequence shown here is derived from an EMBL/GenBank/DDBJ whole genome shotgun (WGS) entry which is preliminary data.</text>
</comment>
<dbReference type="InterPro" id="IPR042100">
    <property type="entry name" value="Bug_dom1"/>
</dbReference>
<dbReference type="PANTHER" id="PTHR42928:SF5">
    <property type="entry name" value="BLR1237 PROTEIN"/>
    <property type="match status" value="1"/>
</dbReference>
<dbReference type="PANTHER" id="PTHR42928">
    <property type="entry name" value="TRICARBOXYLATE-BINDING PROTEIN"/>
    <property type="match status" value="1"/>
</dbReference>
<feature type="signal peptide" evidence="2">
    <location>
        <begin position="1"/>
        <end position="28"/>
    </location>
</feature>
<evidence type="ECO:0000256" key="2">
    <source>
        <dbReference type="SAM" id="SignalP"/>
    </source>
</evidence>
<comment type="similarity">
    <text evidence="1">Belongs to the UPF0065 (bug) family.</text>
</comment>
<dbReference type="OrthoDB" id="8678477at2"/>
<evidence type="ECO:0000256" key="1">
    <source>
        <dbReference type="ARBA" id="ARBA00006987"/>
    </source>
</evidence>
<feature type="chain" id="PRO_5019754121" evidence="2">
    <location>
        <begin position="29"/>
        <end position="328"/>
    </location>
</feature>
<protein>
    <submittedName>
        <fullName evidence="3">Exported protein</fullName>
    </submittedName>
</protein>
<proteinExistence type="inferred from homology"/>
<accession>A0A480AH32</accession>
<dbReference type="PIRSF" id="PIRSF017082">
    <property type="entry name" value="YflP"/>
    <property type="match status" value="1"/>
</dbReference>
<dbReference type="InterPro" id="IPR005064">
    <property type="entry name" value="BUG"/>
</dbReference>
<gene>
    <name evidence="3" type="ORF">AQPW35_00450</name>
</gene>
<sequence length="328" mass="34446">MPHTLPVPSRRQLLLGASALLLPGLSAAQPAWPTKPVRILTPFTAGGATDVIARNLAAILQATHKQPFNVEPKPGADGALAAQELLRSAPDGHTLYLATASALSYVPNVRRNPGYDALKDFTPLTQFMTFSFYLMVHESLPGKTLAEVLAHVKSRPATYSYGSGNSTALLAAAQLATSAGVDLVHAPYKGESQAVVDMVGGRVHMMWASPAVMPALLKDGKFRPLAVLLSERSAAYPDVPTIAEAGMPLVNVVPWGGFVVPSSTPPELSAAVARALREGIGHPDLRGPADKAGLALRPGPAEDFSRLIQQQLGAFGQAIKQAKVPLEG</sequence>
<dbReference type="Gene3D" id="3.40.190.150">
    <property type="entry name" value="Bordetella uptake gene, domain 1"/>
    <property type="match status" value="1"/>
</dbReference>
<dbReference type="SUPFAM" id="SSF53850">
    <property type="entry name" value="Periplasmic binding protein-like II"/>
    <property type="match status" value="1"/>
</dbReference>
<dbReference type="Gene3D" id="3.40.190.10">
    <property type="entry name" value="Periplasmic binding protein-like II"/>
    <property type="match status" value="1"/>
</dbReference>
<dbReference type="CDD" id="cd07012">
    <property type="entry name" value="PBP2_Bug_TTT"/>
    <property type="match status" value="1"/>
</dbReference>
<organism evidence="3 4">
    <name type="scientific">Pseudaquabacterium pictum</name>
    <dbReference type="NCBI Taxonomy" id="2315236"/>
    <lineage>
        <taxon>Bacteria</taxon>
        <taxon>Pseudomonadati</taxon>
        <taxon>Pseudomonadota</taxon>
        <taxon>Betaproteobacteria</taxon>
        <taxon>Burkholderiales</taxon>
        <taxon>Sphaerotilaceae</taxon>
        <taxon>Pseudaquabacterium</taxon>
    </lineage>
</organism>
<dbReference type="Proteomes" id="UP000301751">
    <property type="component" value="Unassembled WGS sequence"/>
</dbReference>
<reference evidence="4" key="1">
    <citation type="submission" date="2019-03" db="EMBL/GenBank/DDBJ databases">
        <title>Aquabacterium pictum sp.nov., the first bacteriochlorophyll a-containing freshwater bacterium in the genus Aquabacterium of the class Betaproteobacteria.</title>
        <authorList>
            <person name="Hirose S."/>
            <person name="Tank M."/>
            <person name="Hara E."/>
            <person name="Tamaki H."/>
            <person name="Takaichi S."/>
            <person name="Haruta S."/>
            <person name="Hanada S."/>
        </authorList>
    </citation>
    <scope>NUCLEOTIDE SEQUENCE [LARGE SCALE GENOMIC DNA]</scope>
    <source>
        <strain evidence="4">W35</strain>
    </source>
</reference>
<dbReference type="EMBL" id="BJCL01000001">
    <property type="protein sequence ID" value="GCL60964.1"/>
    <property type="molecule type" value="Genomic_DNA"/>
</dbReference>
<evidence type="ECO:0000313" key="3">
    <source>
        <dbReference type="EMBL" id="GCL60964.1"/>
    </source>
</evidence>
<keyword evidence="4" id="KW-1185">Reference proteome</keyword>
<dbReference type="RefSeq" id="WP_137730755.1">
    <property type="nucleotide sequence ID" value="NZ_BJCL01000001.1"/>
</dbReference>